<evidence type="ECO:0008006" key="3">
    <source>
        <dbReference type="Google" id="ProtNLM"/>
    </source>
</evidence>
<proteinExistence type="predicted"/>
<dbReference type="Pfam" id="PF12073">
    <property type="entry name" value="DUF3553"/>
    <property type="match status" value="1"/>
</dbReference>
<organism evidence="1 2">
    <name type="scientific">Wohlfahrtiimonas larvae</name>
    <dbReference type="NCBI Taxonomy" id="1157986"/>
    <lineage>
        <taxon>Bacteria</taxon>
        <taxon>Pseudomonadati</taxon>
        <taxon>Pseudomonadota</taxon>
        <taxon>Gammaproteobacteria</taxon>
        <taxon>Cardiobacteriales</taxon>
        <taxon>Ignatzschineriaceae</taxon>
        <taxon>Wohlfahrtiimonas</taxon>
    </lineage>
</organism>
<protein>
    <recommendedName>
        <fullName evidence="3">DUF3553 domain-containing protein</fullName>
    </recommendedName>
</protein>
<comment type="caution">
    <text evidence="1">The sequence shown here is derived from an EMBL/GenBank/DDBJ whole genome shotgun (WGS) entry which is preliminary data.</text>
</comment>
<name>A0ABP9MIS6_9GAMM</name>
<dbReference type="EMBL" id="BAABKE010000002">
    <property type="protein sequence ID" value="GAA5097075.1"/>
    <property type="molecule type" value="Genomic_DNA"/>
</dbReference>
<evidence type="ECO:0000313" key="1">
    <source>
        <dbReference type="EMBL" id="GAA5097075.1"/>
    </source>
</evidence>
<dbReference type="RefSeq" id="WP_077924921.1">
    <property type="nucleotide sequence ID" value="NZ_BAABKE010000002.1"/>
</dbReference>
<gene>
    <name evidence="1" type="ORF">GCM10023338_08190</name>
</gene>
<reference evidence="2" key="1">
    <citation type="journal article" date="2019" name="Int. J. Syst. Evol. Microbiol.">
        <title>The Global Catalogue of Microorganisms (GCM) 10K type strain sequencing project: providing services to taxonomists for standard genome sequencing and annotation.</title>
        <authorList>
            <consortium name="The Broad Institute Genomics Platform"/>
            <consortium name="The Broad Institute Genome Sequencing Center for Infectious Disease"/>
            <person name="Wu L."/>
            <person name="Ma J."/>
        </authorList>
    </citation>
    <scope>NUCLEOTIDE SEQUENCE [LARGE SCALE GENOMIC DNA]</scope>
    <source>
        <strain evidence="2">JCM 18424</strain>
    </source>
</reference>
<accession>A0ABP9MIS6</accession>
<sequence length="284" mass="33318">MHYKKGDKVKHPKQENWGLGVVLENQQDEKVRVFFENSGEKILSTKIFQPQIIIGNAAQHPILDKLQDNSKFLGLTILLNNFLSKFPNGFQDINYLEKEVYHKQGISDFAHKVLSEKIFLQLLVKDEYATITQLIKSIIHKDTLSLIDRFEKIVLLETLDHTDFQKEFVCSLYALLYGNTSDFDQNFIEFARVLSEMRVSKWTIMTYFLFIFHPNKYIFLKPSVTQNLAKICEFNLYYETTLNIITYHRVLKFAHYLFENLKALGLAPENMVDIQSFIWIAGRD</sequence>
<dbReference type="InterPro" id="IPR021938">
    <property type="entry name" value="DUF3553"/>
</dbReference>
<evidence type="ECO:0000313" key="2">
    <source>
        <dbReference type="Proteomes" id="UP001500631"/>
    </source>
</evidence>
<dbReference type="Proteomes" id="UP001500631">
    <property type="component" value="Unassembled WGS sequence"/>
</dbReference>
<keyword evidence="2" id="KW-1185">Reference proteome</keyword>